<feature type="non-terminal residue" evidence="1">
    <location>
        <position position="131"/>
    </location>
</feature>
<evidence type="ECO:0000313" key="1">
    <source>
        <dbReference type="EMBL" id="CAG8845712.1"/>
    </source>
</evidence>
<sequence>DSGVVEFWKNLLDARIIFPIPQDFEDAELNALDSYSTIKDNQICLNKSVIIDSDGMLYENGECTGVLLPSILIDNFGKMLCLPDGVFFLGDEDNGSKLLIRPCYLQLCELIENDREKGGPASAGCAITGTP</sequence>
<proteinExistence type="predicted"/>
<accession>A0ACA9SRM1</accession>
<keyword evidence="2" id="KW-1185">Reference proteome</keyword>
<gene>
    <name evidence="1" type="ORF">RPERSI_LOCUS33789</name>
</gene>
<dbReference type="Proteomes" id="UP000789920">
    <property type="component" value="Unassembled WGS sequence"/>
</dbReference>
<comment type="caution">
    <text evidence="1">The sequence shown here is derived from an EMBL/GenBank/DDBJ whole genome shotgun (WGS) entry which is preliminary data.</text>
</comment>
<dbReference type="EMBL" id="CAJVQC010147977">
    <property type="protein sequence ID" value="CAG8845712.1"/>
    <property type="molecule type" value="Genomic_DNA"/>
</dbReference>
<reference evidence="1" key="1">
    <citation type="submission" date="2021-06" db="EMBL/GenBank/DDBJ databases">
        <authorList>
            <person name="Kallberg Y."/>
            <person name="Tangrot J."/>
            <person name="Rosling A."/>
        </authorList>
    </citation>
    <scope>NUCLEOTIDE SEQUENCE</scope>
    <source>
        <strain evidence="1">MA461A</strain>
    </source>
</reference>
<feature type="non-terminal residue" evidence="1">
    <location>
        <position position="1"/>
    </location>
</feature>
<evidence type="ECO:0000313" key="2">
    <source>
        <dbReference type="Proteomes" id="UP000789920"/>
    </source>
</evidence>
<name>A0ACA9SRM1_9GLOM</name>
<organism evidence="1 2">
    <name type="scientific">Racocetra persica</name>
    <dbReference type="NCBI Taxonomy" id="160502"/>
    <lineage>
        <taxon>Eukaryota</taxon>
        <taxon>Fungi</taxon>
        <taxon>Fungi incertae sedis</taxon>
        <taxon>Mucoromycota</taxon>
        <taxon>Glomeromycotina</taxon>
        <taxon>Glomeromycetes</taxon>
        <taxon>Diversisporales</taxon>
        <taxon>Gigasporaceae</taxon>
        <taxon>Racocetra</taxon>
    </lineage>
</organism>
<protein>
    <submittedName>
        <fullName evidence="1">7997_t:CDS:1</fullName>
    </submittedName>
</protein>